<name>A0A5N7D0U0_9EURO</name>
<dbReference type="PANTHER" id="PTHR10909">
    <property type="entry name" value="ELECTRON TRANSPORT OXIDOREDUCTASE"/>
    <property type="match status" value="1"/>
</dbReference>
<dbReference type="InterPro" id="IPR012258">
    <property type="entry name" value="Acyl-CoA_oxidase"/>
</dbReference>
<dbReference type="RefSeq" id="XP_031937016.1">
    <property type="nucleotide sequence ID" value="XM_032090348.1"/>
</dbReference>
<dbReference type="GO" id="GO:0055088">
    <property type="term" value="P:lipid homeostasis"/>
    <property type="evidence" value="ECO:0007669"/>
    <property type="project" value="TreeGrafter"/>
</dbReference>
<keyword evidence="2" id="KW-1185">Reference proteome</keyword>
<reference evidence="1 2" key="1">
    <citation type="submission" date="2019-04" db="EMBL/GenBank/DDBJ databases">
        <authorList>
            <consortium name="DOE Joint Genome Institute"/>
            <person name="Mondo S."/>
            <person name="Kjaerbolling I."/>
            <person name="Vesth T."/>
            <person name="Frisvad J.C."/>
            <person name="Nybo J.L."/>
            <person name="Theobald S."/>
            <person name="Kildgaard S."/>
            <person name="Isbrandt T."/>
            <person name="Kuo A."/>
            <person name="Sato A."/>
            <person name="Lyhne E.K."/>
            <person name="Kogle M.E."/>
            <person name="Wiebenga A."/>
            <person name="Kun R.S."/>
            <person name="Lubbers R.J."/>
            <person name="Makela M.R."/>
            <person name="Barry K."/>
            <person name="Chovatia M."/>
            <person name="Clum A."/>
            <person name="Daum C."/>
            <person name="Haridas S."/>
            <person name="He G."/>
            <person name="LaButti K."/>
            <person name="Lipzen A."/>
            <person name="Riley R."/>
            <person name="Salamov A."/>
            <person name="Simmons B.A."/>
            <person name="Magnuson J.K."/>
            <person name="Henrissat B."/>
            <person name="Mortensen U.H."/>
            <person name="Larsen T.O."/>
            <person name="Devries R.P."/>
            <person name="Grigoriev I.V."/>
            <person name="Machida M."/>
            <person name="Baker S.E."/>
            <person name="Andersen M.R."/>
            <person name="Cantor M.N."/>
            <person name="Hua S.X."/>
        </authorList>
    </citation>
    <scope>NUCLEOTIDE SEQUENCE [LARGE SCALE GENOMIC DNA]</scope>
    <source>
        <strain evidence="1 2">CBS 119388</strain>
    </source>
</reference>
<evidence type="ECO:0000313" key="2">
    <source>
        <dbReference type="Proteomes" id="UP000325579"/>
    </source>
</evidence>
<gene>
    <name evidence="1" type="ORF">BDV37DRAFT_297558</name>
</gene>
<accession>A0A5N7D0U0</accession>
<dbReference type="OrthoDB" id="538336at2759"/>
<dbReference type="GO" id="GO:0005777">
    <property type="term" value="C:peroxisome"/>
    <property type="evidence" value="ECO:0007669"/>
    <property type="project" value="InterPro"/>
</dbReference>
<dbReference type="PANTHER" id="PTHR10909:SF382">
    <property type="entry name" value="ACYL-COENZYME A OXIDASE"/>
    <property type="match status" value="1"/>
</dbReference>
<dbReference type="SUPFAM" id="SSF47203">
    <property type="entry name" value="Acyl-CoA dehydrogenase C-terminal domain-like"/>
    <property type="match status" value="1"/>
</dbReference>
<dbReference type="InterPro" id="IPR009100">
    <property type="entry name" value="AcylCoA_DH/oxidase_NM_dom_sf"/>
</dbReference>
<dbReference type="GO" id="GO:0003997">
    <property type="term" value="F:acyl-CoA oxidase activity"/>
    <property type="evidence" value="ECO:0007669"/>
    <property type="project" value="InterPro"/>
</dbReference>
<dbReference type="GO" id="GO:0071949">
    <property type="term" value="F:FAD binding"/>
    <property type="evidence" value="ECO:0007669"/>
    <property type="project" value="InterPro"/>
</dbReference>
<dbReference type="InterPro" id="IPR036250">
    <property type="entry name" value="AcylCo_DH-like_C"/>
</dbReference>
<dbReference type="SUPFAM" id="SSF56645">
    <property type="entry name" value="Acyl-CoA dehydrogenase NM domain-like"/>
    <property type="match status" value="1"/>
</dbReference>
<dbReference type="Proteomes" id="UP000325579">
    <property type="component" value="Unassembled WGS sequence"/>
</dbReference>
<dbReference type="AlphaFoldDB" id="A0A5N7D0U0"/>
<sequence>MSSPTLKLLKSDLFKSIPEHLTNDERIELSYHRAYAVAKAYGEFMLTEVGHGLNARNLETTATLLPSGDFDMHTPNSNAAKPFVVWLNDVFVAGKYSLRRRIMRQNSKPVPIISFRTQQLPILHALAQIAVFDPFAQDSIQQFKRSNSTPVIQQVISATFKAVLCQASQPMFHALSERCETRFVSIAERDILALSIKISTELLLNRYQPPYPTNPTCLLAQHEKGLFDESRSILNGLQGGHHHAEFNSLILPRCPALIEAIGHRRAYEAAAKAGIDSDLLALYEIHAVLLDPSWYVQHTDITRESIFQKEARLPDTLLPRLDTLLDATGAGPYCTAPILSQASWDAFVDGLETLGTVNMTKDKARL</sequence>
<proteinExistence type="predicted"/>
<evidence type="ECO:0000313" key="1">
    <source>
        <dbReference type="EMBL" id="KAE8399697.1"/>
    </source>
</evidence>
<dbReference type="Gene3D" id="2.40.110.10">
    <property type="entry name" value="Butyryl-CoA Dehydrogenase, subunit A, domain 2"/>
    <property type="match status" value="1"/>
</dbReference>
<dbReference type="EMBL" id="ML736828">
    <property type="protein sequence ID" value="KAE8399697.1"/>
    <property type="molecule type" value="Genomic_DNA"/>
</dbReference>
<dbReference type="GO" id="GO:0005504">
    <property type="term" value="F:fatty acid binding"/>
    <property type="evidence" value="ECO:0007669"/>
    <property type="project" value="TreeGrafter"/>
</dbReference>
<dbReference type="InterPro" id="IPR046373">
    <property type="entry name" value="Acyl-CoA_Oxase/DH_mid-dom_sf"/>
</dbReference>
<organism evidence="1 2">
    <name type="scientific">Aspergillus pseudonomiae</name>
    <dbReference type="NCBI Taxonomy" id="1506151"/>
    <lineage>
        <taxon>Eukaryota</taxon>
        <taxon>Fungi</taxon>
        <taxon>Dikarya</taxon>
        <taxon>Ascomycota</taxon>
        <taxon>Pezizomycotina</taxon>
        <taxon>Eurotiomycetes</taxon>
        <taxon>Eurotiomycetidae</taxon>
        <taxon>Eurotiales</taxon>
        <taxon>Aspergillaceae</taxon>
        <taxon>Aspergillus</taxon>
        <taxon>Aspergillus subgen. Circumdati</taxon>
    </lineage>
</organism>
<dbReference type="GeneID" id="43675039"/>
<protein>
    <submittedName>
        <fullName evidence="1">Uncharacterized protein</fullName>
    </submittedName>
</protein>
<dbReference type="GO" id="GO:0033540">
    <property type="term" value="P:fatty acid beta-oxidation using acyl-CoA oxidase"/>
    <property type="evidence" value="ECO:0007669"/>
    <property type="project" value="TreeGrafter"/>
</dbReference>